<accession>A0A1I5V9Q4</accession>
<dbReference type="AlphaFoldDB" id="A0A1I5V9Q4"/>
<dbReference type="Proteomes" id="UP000199136">
    <property type="component" value="Unassembled WGS sequence"/>
</dbReference>
<evidence type="ECO:0000313" key="1">
    <source>
        <dbReference type="EMBL" id="SFQ04253.1"/>
    </source>
</evidence>
<dbReference type="EMBL" id="FOXW01000001">
    <property type="protein sequence ID" value="SFQ04253.1"/>
    <property type="molecule type" value="Genomic_DNA"/>
</dbReference>
<name>A0A1I5V9Q4_9LACT</name>
<dbReference type="STRING" id="82801.SAMN04488506_0434"/>
<protein>
    <recommendedName>
        <fullName evidence="3">YolD-like protein</fullName>
    </recommendedName>
</protein>
<dbReference type="RefSeq" id="WP_092479498.1">
    <property type="nucleotide sequence ID" value="NZ_FOXW01000001.1"/>
</dbReference>
<keyword evidence="2" id="KW-1185">Reference proteome</keyword>
<evidence type="ECO:0000313" key="2">
    <source>
        <dbReference type="Proteomes" id="UP000199136"/>
    </source>
</evidence>
<evidence type="ECO:0008006" key="3">
    <source>
        <dbReference type="Google" id="ProtNLM"/>
    </source>
</evidence>
<proteinExistence type="predicted"/>
<organism evidence="1 2">
    <name type="scientific">Desemzia incerta</name>
    <dbReference type="NCBI Taxonomy" id="82801"/>
    <lineage>
        <taxon>Bacteria</taxon>
        <taxon>Bacillati</taxon>
        <taxon>Bacillota</taxon>
        <taxon>Bacilli</taxon>
        <taxon>Lactobacillales</taxon>
        <taxon>Carnobacteriaceae</taxon>
        <taxon>Desemzia</taxon>
    </lineage>
</organism>
<gene>
    <name evidence="1" type="ORF">SAMN04488506_0434</name>
</gene>
<dbReference type="OrthoDB" id="1644322at2"/>
<reference evidence="1 2" key="1">
    <citation type="submission" date="2016-10" db="EMBL/GenBank/DDBJ databases">
        <authorList>
            <person name="de Groot N.N."/>
        </authorList>
    </citation>
    <scope>NUCLEOTIDE SEQUENCE [LARGE SCALE GENOMIC DNA]</scope>
    <source>
        <strain evidence="1 2">DSM 20581</strain>
    </source>
</reference>
<sequence>MEKVQSEEKNKRISPFKEGYQDRKMAKWQGFILSDHSDLIHQEKEQQIKPIAKEKQSLSVISDYLHRSFAYGHQLTVQLDFIVDGFYEPDIIGVVTGFDNQLIYIQSNEESVVIDLSLIRHVKILPSSRWFTPD</sequence>